<dbReference type="EMBL" id="BTGU01000032">
    <property type="protein sequence ID" value="GMN49718.1"/>
    <property type="molecule type" value="Genomic_DNA"/>
</dbReference>
<dbReference type="AlphaFoldDB" id="A0AA88D8C2"/>
<accession>A0AA88D8C2</accession>
<comment type="caution">
    <text evidence="1">The sequence shown here is derived from an EMBL/GenBank/DDBJ whole genome shotgun (WGS) entry which is preliminary data.</text>
</comment>
<sequence>MIRVGFRDGDRRATEVKVGFGTGVRVGFWMRVGVYFRDVGRVLGWGTVLGFMVGDGSRISGQDTELGFEVRVSPR</sequence>
<organism evidence="1 2">
    <name type="scientific">Ficus carica</name>
    <name type="common">Common fig</name>
    <dbReference type="NCBI Taxonomy" id="3494"/>
    <lineage>
        <taxon>Eukaryota</taxon>
        <taxon>Viridiplantae</taxon>
        <taxon>Streptophyta</taxon>
        <taxon>Embryophyta</taxon>
        <taxon>Tracheophyta</taxon>
        <taxon>Spermatophyta</taxon>
        <taxon>Magnoliopsida</taxon>
        <taxon>eudicotyledons</taxon>
        <taxon>Gunneridae</taxon>
        <taxon>Pentapetalae</taxon>
        <taxon>rosids</taxon>
        <taxon>fabids</taxon>
        <taxon>Rosales</taxon>
        <taxon>Moraceae</taxon>
        <taxon>Ficeae</taxon>
        <taxon>Ficus</taxon>
    </lineage>
</organism>
<keyword evidence="2" id="KW-1185">Reference proteome</keyword>
<dbReference type="Proteomes" id="UP001187192">
    <property type="component" value="Unassembled WGS sequence"/>
</dbReference>
<reference evidence="1" key="1">
    <citation type="submission" date="2023-07" db="EMBL/GenBank/DDBJ databases">
        <title>draft genome sequence of fig (Ficus carica).</title>
        <authorList>
            <person name="Takahashi T."/>
            <person name="Nishimura K."/>
        </authorList>
    </citation>
    <scope>NUCLEOTIDE SEQUENCE</scope>
</reference>
<name>A0AA88D8C2_FICCA</name>
<protein>
    <submittedName>
        <fullName evidence="1">Uncharacterized protein</fullName>
    </submittedName>
</protein>
<proteinExistence type="predicted"/>
<gene>
    <name evidence="1" type="ORF">TIFTF001_018893</name>
</gene>
<evidence type="ECO:0000313" key="2">
    <source>
        <dbReference type="Proteomes" id="UP001187192"/>
    </source>
</evidence>
<evidence type="ECO:0000313" key="1">
    <source>
        <dbReference type="EMBL" id="GMN49718.1"/>
    </source>
</evidence>